<dbReference type="InterPro" id="IPR006549">
    <property type="entry name" value="HAD-SF_hydro_IIIA"/>
</dbReference>
<dbReference type="EMBL" id="FO681347">
    <property type="protein sequence ID" value="CCV64276.1"/>
    <property type="molecule type" value="Genomic_DNA"/>
</dbReference>
<dbReference type="Pfam" id="PF13242">
    <property type="entry name" value="Hydrolase_like"/>
    <property type="match status" value="1"/>
</dbReference>
<dbReference type="KEGG" id="apal:BN85406990"/>
<dbReference type="GO" id="GO:0044281">
    <property type="term" value="P:small molecule metabolic process"/>
    <property type="evidence" value="ECO:0007669"/>
    <property type="project" value="UniProtKB-ARBA"/>
</dbReference>
<dbReference type="InterPro" id="IPR006439">
    <property type="entry name" value="HAD-SF_hydro_IA"/>
</dbReference>
<dbReference type="PANTHER" id="PTHR46470:SF2">
    <property type="entry name" value="GLYCERALDEHYDE 3-PHOSPHATE PHOSPHATASE"/>
    <property type="match status" value="1"/>
</dbReference>
<dbReference type="GO" id="GO:0046872">
    <property type="term" value="F:metal ion binding"/>
    <property type="evidence" value="ECO:0007669"/>
    <property type="project" value="UniProtKB-KW"/>
</dbReference>
<evidence type="ECO:0000256" key="1">
    <source>
        <dbReference type="ARBA" id="ARBA00001946"/>
    </source>
</evidence>
<dbReference type="NCBIfam" id="TIGR01668">
    <property type="entry name" value="YqeG_hyp_ppase"/>
    <property type="match status" value="1"/>
</dbReference>
<accession>U4KRL6</accession>
<keyword evidence="3 5" id="KW-0378">Hydrolase</keyword>
<dbReference type="InterPro" id="IPR036412">
    <property type="entry name" value="HAD-like_sf"/>
</dbReference>
<dbReference type="AlphaFoldDB" id="U4KRL6"/>
<evidence type="ECO:0000256" key="4">
    <source>
        <dbReference type="ARBA" id="ARBA00022842"/>
    </source>
</evidence>
<dbReference type="SUPFAM" id="SSF56784">
    <property type="entry name" value="HAD-like"/>
    <property type="match status" value="1"/>
</dbReference>
<keyword evidence="6" id="KW-1185">Reference proteome</keyword>
<dbReference type="InterPro" id="IPR023214">
    <property type="entry name" value="HAD_sf"/>
</dbReference>
<dbReference type="PANTHER" id="PTHR46470">
    <property type="entry name" value="N-ACYLNEURAMINATE-9-PHOSPHATASE"/>
    <property type="match status" value="1"/>
</dbReference>
<dbReference type="GO" id="GO:0008962">
    <property type="term" value="F:phosphatidylglycerophosphatase activity"/>
    <property type="evidence" value="ECO:0007669"/>
    <property type="project" value="InterPro"/>
</dbReference>
<dbReference type="NCBIfam" id="TIGR01549">
    <property type="entry name" value="HAD-SF-IA-v1"/>
    <property type="match status" value="1"/>
</dbReference>
<gene>
    <name evidence="5" type="ORF">BN85406990</name>
</gene>
<keyword evidence="2" id="KW-0479">Metal-binding</keyword>
<organism evidence="5 6">
    <name type="scientific">Alteracholeplasma palmae (strain ATCC 49389 / J233)</name>
    <name type="common">Acholeplasma palmae</name>
    <dbReference type="NCBI Taxonomy" id="1318466"/>
    <lineage>
        <taxon>Bacteria</taxon>
        <taxon>Bacillati</taxon>
        <taxon>Mycoplasmatota</taxon>
        <taxon>Mollicutes</taxon>
        <taxon>Acholeplasmatales</taxon>
        <taxon>Acholeplasmataceae</taxon>
        <taxon>Acholeplasma</taxon>
    </lineage>
</organism>
<sequence>MAIYNKCIPLAYYASIYEIPYQSYKQQGINALFFDLDNTIISYEETELTTEHVEFLQKLEKDFKVVIVSNARSSRVLTAIKGQFSYVYLSKKPFKGGYKKALKLASVNPDEVLMIGDQLMTDVYGASRMKIKAVLVKAVKRKSDHFFTRLNRKIEKLVLKKIKAKEPLIYKERLEDYVNGN</sequence>
<proteinExistence type="predicted"/>
<keyword evidence="4" id="KW-0460">Magnesium</keyword>
<comment type="cofactor">
    <cofactor evidence="1">
        <name>Mg(2+)</name>
        <dbReference type="ChEBI" id="CHEBI:18420"/>
    </cofactor>
</comment>
<dbReference type="Pfam" id="PF09419">
    <property type="entry name" value="PGP_phosphatase"/>
    <property type="match status" value="1"/>
</dbReference>
<evidence type="ECO:0000313" key="5">
    <source>
        <dbReference type="EMBL" id="CCV64276.1"/>
    </source>
</evidence>
<dbReference type="RefSeq" id="WP_026658635.1">
    <property type="nucleotide sequence ID" value="NC_022538.1"/>
</dbReference>
<dbReference type="NCBIfam" id="TIGR01662">
    <property type="entry name" value="HAD-SF-IIIA"/>
    <property type="match status" value="1"/>
</dbReference>
<dbReference type="Gene3D" id="3.40.50.1000">
    <property type="entry name" value="HAD superfamily/HAD-like"/>
    <property type="match status" value="1"/>
</dbReference>
<dbReference type="STRING" id="1318466.BN85406990"/>
<dbReference type="Proteomes" id="UP000032740">
    <property type="component" value="Chromosome"/>
</dbReference>
<evidence type="ECO:0000256" key="2">
    <source>
        <dbReference type="ARBA" id="ARBA00022723"/>
    </source>
</evidence>
<dbReference type="OrthoDB" id="9787572at2"/>
<dbReference type="InterPro" id="IPR010021">
    <property type="entry name" value="PGPP1/Gep4"/>
</dbReference>
<reference evidence="5 6" key="1">
    <citation type="journal article" date="2013" name="J. Mol. Microbiol. Biotechnol.">
        <title>Analysis of the Complete Genomes of Acholeplasma brassicae , A. palmae and A. laidlawii and Their Comparison to the Obligate Parasites from ' Candidatus Phytoplasma'.</title>
        <authorList>
            <person name="Kube M."/>
            <person name="Siewert C."/>
            <person name="Migdoll A.M."/>
            <person name="Duduk B."/>
            <person name="Holz S."/>
            <person name="Rabus R."/>
            <person name="Seemuller E."/>
            <person name="Mitrovic J."/>
            <person name="Muller I."/>
            <person name="Buttner C."/>
            <person name="Reinhardt R."/>
        </authorList>
    </citation>
    <scope>NUCLEOTIDE SEQUENCE [LARGE SCALE GENOMIC DNA]</scope>
    <source>
        <strain evidence="5 6">J233</strain>
    </source>
</reference>
<evidence type="ECO:0000256" key="3">
    <source>
        <dbReference type="ARBA" id="ARBA00022801"/>
    </source>
</evidence>
<dbReference type="HOGENOM" id="CLU_056221_4_0_14"/>
<dbReference type="InterPro" id="IPR027706">
    <property type="entry name" value="PGP_Pase"/>
</dbReference>
<evidence type="ECO:0000313" key="6">
    <source>
        <dbReference type="Proteomes" id="UP000032740"/>
    </source>
</evidence>
<dbReference type="InterPro" id="IPR051400">
    <property type="entry name" value="HAD-like_hydrolase"/>
</dbReference>
<protein>
    <submittedName>
        <fullName evidence="5">Hydrolase, HAD superfamily</fullName>
    </submittedName>
</protein>
<name>U4KRL6_ALTPJ</name>